<keyword evidence="2" id="KW-1185">Reference proteome</keyword>
<organism evidence="1 2">
    <name type="scientific">Paraburkholderia phenazinium</name>
    <dbReference type="NCBI Taxonomy" id="60549"/>
    <lineage>
        <taxon>Bacteria</taxon>
        <taxon>Pseudomonadati</taxon>
        <taxon>Pseudomonadota</taxon>
        <taxon>Betaproteobacteria</taxon>
        <taxon>Burkholderiales</taxon>
        <taxon>Burkholderiaceae</taxon>
        <taxon>Paraburkholderia</taxon>
    </lineage>
</organism>
<sequence length="132" mass="14739">MENNGLPDTKRWLEGLVLAGEAALAAAENCPGVSDPESEVAMLVTSQSEVVRGEVVRFRAKLESLSPVKPVEKRFAVTFDKRYWKQGTFVYPLHVFLDPEHKFSAQQVQQIQALKIGETIDLADGRTVQRQV</sequence>
<evidence type="ECO:0000313" key="1">
    <source>
        <dbReference type="EMBL" id="SIN93407.1"/>
    </source>
</evidence>
<dbReference type="Proteomes" id="UP000185151">
    <property type="component" value="Unassembled WGS sequence"/>
</dbReference>
<dbReference type="EMBL" id="FSRU01000001">
    <property type="protein sequence ID" value="SIN93407.1"/>
    <property type="molecule type" value="Genomic_DNA"/>
</dbReference>
<dbReference type="AlphaFoldDB" id="A0A1N6FDS5"/>
<protein>
    <submittedName>
        <fullName evidence="1">Uncharacterized protein</fullName>
    </submittedName>
</protein>
<dbReference type="OrthoDB" id="9100621at2"/>
<evidence type="ECO:0000313" key="2">
    <source>
        <dbReference type="Proteomes" id="UP000185151"/>
    </source>
</evidence>
<name>A0A1N6FDS5_9BURK</name>
<proteinExistence type="predicted"/>
<gene>
    <name evidence="1" type="ORF">SAMN05444165_0144</name>
</gene>
<accession>A0A1N6FDS5</accession>
<dbReference type="RefSeq" id="WP_074293769.1">
    <property type="nucleotide sequence ID" value="NZ_FSRU01000001.1"/>
</dbReference>
<reference evidence="1 2" key="1">
    <citation type="submission" date="2016-11" db="EMBL/GenBank/DDBJ databases">
        <authorList>
            <person name="Jaros S."/>
            <person name="Januszkiewicz K."/>
            <person name="Wedrychowicz H."/>
        </authorList>
    </citation>
    <scope>NUCLEOTIDE SEQUENCE [LARGE SCALE GENOMIC DNA]</scope>
    <source>
        <strain evidence="1 2">GAS95</strain>
    </source>
</reference>